<sequence>MTLRKWTFTVDPEDAELRLDQLIAKRTELSRRSAREALKLGGVQVDRKRVKVAGKVVKPGIEVRVAFDPELPPVPTTPVPVVYEDAWIIAVDKPAGIATQGTWATDRHDLLALLKTQRPDLSLFLHHRLDQGTSGLLVLGKDPKANKGLAEAFAGRDLEKLYLARISAPLEACTVDAPIGRIRGADPGRFGCEGNLIEPKSARTDFRPATEEESAGLVPGHWIVARIHTGRTHQIRVHLVHLGHAIVGDALYGGATSDRLWLHAWRLGLKHPVTGDDLKLEAPPSRFRGAGVSAVWKPHDSPPCCQKLPILFNPASGTSPKDPDALLRPLPKALRDRVEPIPFGPPWDFGPSIDQALRAGGPLLVWGGDGTIHHAAKALIQRGCPVPLAAIPGGSGNGLVRGLRTPLEPAGALRRLLEGRELRMDLPRLDGEPFLNLCGTGFEAAVAHRFDAMPGRGFTTYARACWQLWRSWPATRLDWEAQADAPGGARGAHPGCLQRPPTGSAGSRLEPLPGQPAPVRLRAVDRPGSRSHGRGPAVGHPGAALLVRPADRGLRAVPRRRPHPAPPRGAVAPGHPAPGAPPALAPGRRACRRARPRRAHGGAAGLPHAGHRGVSLVVRHQP</sequence>
<evidence type="ECO:0000256" key="1">
    <source>
        <dbReference type="ARBA" id="ARBA00010876"/>
    </source>
</evidence>
<evidence type="ECO:0000256" key="3">
    <source>
        <dbReference type="PROSITE-ProRule" id="PRU00182"/>
    </source>
</evidence>
<gene>
    <name evidence="6" type="ORF">IPN91_15125</name>
</gene>
<evidence type="ECO:0000256" key="4">
    <source>
        <dbReference type="SAM" id="MobiDB-lite"/>
    </source>
</evidence>
<dbReference type="SMART" id="SM00363">
    <property type="entry name" value="S4"/>
    <property type="match status" value="1"/>
</dbReference>
<protein>
    <recommendedName>
        <fullName evidence="5">DAGKc domain-containing protein</fullName>
    </recommendedName>
</protein>
<dbReference type="InterPro" id="IPR001206">
    <property type="entry name" value="Diacylglycerol_kinase_cat_dom"/>
</dbReference>
<feature type="compositionally biased region" description="Pro residues" evidence="4">
    <location>
        <begin position="575"/>
        <end position="584"/>
    </location>
</feature>
<dbReference type="Gene3D" id="3.40.50.10330">
    <property type="entry name" value="Probable inorganic polyphosphate/atp-NAD kinase, domain 1"/>
    <property type="match status" value="1"/>
</dbReference>
<dbReference type="InterPro" id="IPR050188">
    <property type="entry name" value="RluA_PseudoU_synthase"/>
</dbReference>
<name>A0A936F4I9_9BACT</name>
<comment type="similarity">
    <text evidence="1">Belongs to the pseudouridine synthase RluA family.</text>
</comment>
<dbReference type="Pfam" id="PF01479">
    <property type="entry name" value="S4"/>
    <property type="match status" value="1"/>
</dbReference>
<dbReference type="SUPFAM" id="SSF111331">
    <property type="entry name" value="NAD kinase/diacylglycerol kinase-like"/>
    <property type="match status" value="1"/>
</dbReference>
<keyword evidence="2" id="KW-0413">Isomerase</keyword>
<dbReference type="AlphaFoldDB" id="A0A936F4I9"/>
<dbReference type="SUPFAM" id="SSF55174">
    <property type="entry name" value="Alpha-L RNA-binding motif"/>
    <property type="match status" value="1"/>
</dbReference>
<dbReference type="GO" id="GO:0000455">
    <property type="term" value="P:enzyme-directed rRNA pseudouridine synthesis"/>
    <property type="evidence" value="ECO:0007669"/>
    <property type="project" value="UniProtKB-ARBA"/>
</dbReference>
<dbReference type="Pfam" id="PF00781">
    <property type="entry name" value="DAGK_cat"/>
    <property type="match status" value="1"/>
</dbReference>
<reference evidence="6 7" key="1">
    <citation type="submission" date="2020-10" db="EMBL/GenBank/DDBJ databases">
        <title>Connecting structure to function with the recovery of over 1000 high-quality activated sludge metagenome-assembled genomes encoding full-length rRNA genes using long-read sequencing.</title>
        <authorList>
            <person name="Singleton C.M."/>
            <person name="Petriglieri F."/>
            <person name="Kristensen J.M."/>
            <person name="Kirkegaard R.H."/>
            <person name="Michaelsen T.Y."/>
            <person name="Andersen M.H."/>
            <person name="Karst S.M."/>
            <person name="Dueholm M.S."/>
            <person name="Nielsen P.H."/>
            <person name="Albertsen M."/>
        </authorList>
    </citation>
    <scope>NUCLEOTIDE SEQUENCE [LARGE SCALE GENOMIC DNA]</scope>
    <source>
        <strain evidence="6">OdNE_18-Q3-R46-58_MAXAC.008</strain>
    </source>
</reference>
<dbReference type="InterPro" id="IPR006145">
    <property type="entry name" value="PsdUridine_synth_RsuA/RluA"/>
</dbReference>
<dbReference type="Gene3D" id="3.30.2350.10">
    <property type="entry name" value="Pseudouridine synthase"/>
    <property type="match status" value="1"/>
</dbReference>
<dbReference type="EMBL" id="JADKCH010000033">
    <property type="protein sequence ID" value="MBK8573913.1"/>
    <property type="molecule type" value="Genomic_DNA"/>
</dbReference>
<dbReference type="PANTHER" id="PTHR21600:SF87">
    <property type="entry name" value="RNA PSEUDOURIDYLATE SYNTHASE DOMAIN-CONTAINING PROTEIN 1"/>
    <property type="match status" value="1"/>
</dbReference>
<comment type="caution">
    <text evidence="6">The sequence shown here is derived from an EMBL/GenBank/DDBJ whole genome shotgun (WGS) entry which is preliminary data.</text>
</comment>
<evidence type="ECO:0000259" key="5">
    <source>
        <dbReference type="PROSITE" id="PS50146"/>
    </source>
</evidence>
<evidence type="ECO:0000256" key="2">
    <source>
        <dbReference type="ARBA" id="ARBA00023235"/>
    </source>
</evidence>
<dbReference type="InterPro" id="IPR017438">
    <property type="entry name" value="ATP-NAD_kinase_N"/>
</dbReference>
<dbReference type="PROSITE" id="PS50146">
    <property type="entry name" value="DAGK"/>
    <property type="match status" value="1"/>
</dbReference>
<keyword evidence="3" id="KW-0694">RNA-binding</keyword>
<dbReference type="GO" id="GO:0120159">
    <property type="term" value="F:rRNA pseudouridine synthase activity"/>
    <property type="evidence" value="ECO:0007669"/>
    <property type="project" value="UniProtKB-ARBA"/>
</dbReference>
<dbReference type="PANTHER" id="PTHR21600">
    <property type="entry name" value="MITOCHONDRIAL RNA PSEUDOURIDINE SYNTHASE"/>
    <property type="match status" value="1"/>
</dbReference>
<dbReference type="InterPro" id="IPR020103">
    <property type="entry name" value="PsdUridine_synth_cat_dom_sf"/>
</dbReference>
<dbReference type="Proteomes" id="UP000709959">
    <property type="component" value="Unassembled WGS sequence"/>
</dbReference>
<feature type="domain" description="DAGKc" evidence="5">
    <location>
        <begin position="363"/>
        <end position="433"/>
    </location>
</feature>
<dbReference type="InterPro" id="IPR002942">
    <property type="entry name" value="S4_RNA-bd"/>
</dbReference>
<evidence type="ECO:0000313" key="7">
    <source>
        <dbReference type="Proteomes" id="UP000709959"/>
    </source>
</evidence>
<accession>A0A936F4I9</accession>
<proteinExistence type="inferred from homology"/>
<organism evidence="6 7">
    <name type="scientific">Candidatus Geothrix odensensis</name>
    <dbReference type="NCBI Taxonomy" id="2954440"/>
    <lineage>
        <taxon>Bacteria</taxon>
        <taxon>Pseudomonadati</taxon>
        <taxon>Acidobacteriota</taxon>
        <taxon>Holophagae</taxon>
        <taxon>Holophagales</taxon>
        <taxon>Holophagaceae</taxon>
        <taxon>Geothrix</taxon>
    </lineage>
</organism>
<dbReference type="Pfam" id="PF00849">
    <property type="entry name" value="PseudoU_synth_2"/>
    <property type="match status" value="1"/>
</dbReference>
<evidence type="ECO:0000313" key="6">
    <source>
        <dbReference type="EMBL" id="MBK8573913.1"/>
    </source>
</evidence>
<feature type="compositionally biased region" description="Basic residues" evidence="4">
    <location>
        <begin position="589"/>
        <end position="600"/>
    </location>
</feature>
<dbReference type="Gene3D" id="3.10.290.10">
    <property type="entry name" value="RNA-binding S4 domain"/>
    <property type="match status" value="1"/>
</dbReference>
<dbReference type="Gene3D" id="2.60.200.40">
    <property type="match status" value="1"/>
</dbReference>
<feature type="region of interest" description="Disordered" evidence="4">
    <location>
        <begin position="484"/>
        <end position="622"/>
    </location>
</feature>
<dbReference type="CDD" id="cd02869">
    <property type="entry name" value="PseudoU_synth_RluA_like"/>
    <property type="match status" value="1"/>
</dbReference>
<dbReference type="SUPFAM" id="SSF55120">
    <property type="entry name" value="Pseudouridine synthase"/>
    <property type="match status" value="1"/>
</dbReference>
<dbReference type="PROSITE" id="PS50889">
    <property type="entry name" value="S4"/>
    <property type="match status" value="1"/>
</dbReference>
<dbReference type="GO" id="GO:0003723">
    <property type="term" value="F:RNA binding"/>
    <property type="evidence" value="ECO:0007669"/>
    <property type="project" value="UniProtKB-KW"/>
</dbReference>
<dbReference type="CDD" id="cd00165">
    <property type="entry name" value="S4"/>
    <property type="match status" value="1"/>
</dbReference>
<dbReference type="InterPro" id="IPR036986">
    <property type="entry name" value="S4_RNA-bd_sf"/>
</dbReference>
<dbReference type="GO" id="GO:0016301">
    <property type="term" value="F:kinase activity"/>
    <property type="evidence" value="ECO:0007669"/>
    <property type="project" value="InterPro"/>
</dbReference>
<dbReference type="InterPro" id="IPR016064">
    <property type="entry name" value="NAD/diacylglycerol_kinase_sf"/>
</dbReference>